<dbReference type="SUPFAM" id="SSF56436">
    <property type="entry name" value="C-type lectin-like"/>
    <property type="match status" value="1"/>
</dbReference>
<feature type="domain" description="C-type lectin" evidence="4">
    <location>
        <begin position="126"/>
        <end position="258"/>
    </location>
</feature>
<dbReference type="CDD" id="cd03590">
    <property type="entry name" value="CLECT_DC-SIGN_like"/>
    <property type="match status" value="1"/>
</dbReference>
<sequence length="268" mass="30802">MVQHQCQLSFSIPNLSPPESPSKTIWKGILLKLLFFVCGALVATFIFLVLYYLTAFKQTYNNDKLQKNESFTKKELKQLQSQLEELQQRNNELLSKLEALDEQCPITNNYTQSRICSGCPAGWVLFNSKCYFFSTDKMDWYLSDADCNSLGGHLVIIESYEEQQFLKNEITKRGHGKSYWIGLTDCQTEGRFFWVDGSPLDSHKSFWDTDNNGGIQPDNWKNNGLSPKGEDCVHLQILPYSSGWHDGFCERQEKRICEAATQTITLNM</sequence>
<dbReference type="Gene3D" id="3.10.100.10">
    <property type="entry name" value="Mannose-Binding Protein A, subunit A"/>
    <property type="match status" value="1"/>
</dbReference>
<dbReference type="Proteomes" id="UP000694620">
    <property type="component" value="Unassembled WGS sequence"/>
</dbReference>
<keyword evidence="1" id="KW-0430">Lectin</keyword>
<evidence type="ECO:0000256" key="1">
    <source>
        <dbReference type="ARBA" id="ARBA00022734"/>
    </source>
</evidence>
<dbReference type="Ensembl" id="ENSECRT00000025093.1">
    <property type="protein sequence ID" value="ENSECRP00000024558.1"/>
    <property type="gene ID" value="ENSECRG00000016613.1"/>
</dbReference>
<dbReference type="InterPro" id="IPR016187">
    <property type="entry name" value="CTDL_fold"/>
</dbReference>
<reference evidence="5" key="2">
    <citation type="submission" date="2025-09" db="UniProtKB">
        <authorList>
            <consortium name="Ensembl"/>
        </authorList>
    </citation>
    <scope>IDENTIFICATION</scope>
</reference>
<keyword evidence="3" id="KW-1133">Transmembrane helix</keyword>
<dbReference type="SMART" id="SM00034">
    <property type="entry name" value="CLECT"/>
    <property type="match status" value="1"/>
</dbReference>
<name>A0A8C4XEA3_ERPCA</name>
<keyword evidence="6" id="KW-1185">Reference proteome</keyword>
<dbReference type="PANTHER" id="PTHR22803">
    <property type="entry name" value="MANNOSE, PHOSPHOLIPASE, LECTIN RECEPTOR RELATED"/>
    <property type="match status" value="1"/>
</dbReference>
<feature type="coiled-coil region" evidence="2">
    <location>
        <begin position="62"/>
        <end position="103"/>
    </location>
</feature>
<keyword evidence="3" id="KW-0472">Membrane</keyword>
<keyword evidence="2" id="KW-0175">Coiled coil</keyword>
<dbReference type="InterPro" id="IPR016186">
    <property type="entry name" value="C-type_lectin-like/link_sf"/>
</dbReference>
<dbReference type="InterPro" id="IPR050111">
    <property type="entry name" value="C-type_lectin/snaclec_domain"/>
</dbReference>
<dbReference type="PROSITE" id="PS50041">
    <property type="entry name" value="C_TYPE_LECTIN_2"/>
    <property type="match status" value="1"/>
</dbReference>
<dbReference type="InterPro" id="IPR033989">
    <property type="entry name" value="CD209-like_CTLD"/>
</dbReference>
<feature type="transmembrane region" description="Helical" evidence="3">
    <location>
        <begin position="33"/>
        <end position="53"/>
    </location>
</feature>
<evidence type="ECO:0000256" key="3">
    <source>
        <dbReference type="SAM" id="Phobius"/>
    </source>
</evidence>
<evidence type="ECO:0000313" key="6">
    <source>
        <dbReference type="Proteomes" id="UP000694620"/>
    </source>
</evidence>
<dbReference type="InterPro" id="IPR001304">
    <property type="entry name" value="C-type_lectin-like"/>
</dbReference>
<dbReference type="GO" id="GO:0030246">
    <property type="term" value="F:carbohydrate binding"/>
    <property type="evidence" value="ECO:0007669"/>
    <property type="project" value="UniProtKB-KW"/>
</dbReference>
<evidence type="ECO:0000259" key="4">
    <source>
        <dbReference type="PROSITE" id="PS50041"/>
    </source>
</evidence>
<gene>
    <name evidence="5" type="primary">LOC114643583</name>
</gene>
<reference evidence="5" key="1">
    <citation type="submission" date="2025-08" db="UniProtKB">
        <authorList>
            <consortium name="Ensembl"/>
        </authorList>
    </citation>
    <scope>IDENTIFICATION</scope>
</reference>
<protein>
    <submittedName>
        <fullName evidence="5">CD209 antigen-like protein E</fullName>
    </submittedName>
</protein>
<organism evidence="5 6">
    <name type="scientific">Erpetoichthys calabaricus</name>
    <name type="common">Rope fish</name>
    <name type="synonym">Calamoichthys calabaricus</name>
    <dbReference type="NCBI Taxonomy" id="27687"/>
    <lineage>
        <taxon>Eukaryota</taxon>
        <taxon>Metazoa</taxon>
        <taxon>Chordata</taxon>
        <taxon>Craniata</taxon>
        <taxon>Vertebrata</taxon>
        <taxon>Euteleostomi</taxon>
        <taxon>Actinopterygii</taxon>
        <taxon>Polypteriformes</taxon>
        <taxon>Polypteridae</taxon>
        <taxon>Erpetoichthys</taxon>
    </lineage>
</organism>
<accession>A0A8C4XEA3</accession>
<keyword evidence="3" id="KW-0812">Transmembrane</keyword>
<dbReference type="Pfam" id="PF00059">
    <property type="entry name" value="Lectin_C"/>
    <property type="match status" value="1"/>
</dbReference>
<evidence type="ECO:0000313" key="5">
    <source>
        <dbReference type="Ensembl" id="ENSECRP00000024558.1"/>
    </source>
</evidence>
<proteinExistence type="predicted"/>
<dbReference type="AlphaFoldDB" id="A0A8C4XEA3"/>
<dbReference type="GeneTree" id="ENSGT01030000234575"/>
<evidence type="ECO:0000256" key="2">
    <source>
        <dbReference type="SAM" id="Coils"/>
    </source>
</evidence>
<dbReference type="CDD" id="cd14686">
    <property type="entry name" value="bZIP"/>
    <property type="match status" value="1"/>
</dbReference>